<keyword evidence="2" id="KW-1185">Reference proteome</keyword>
<dbReference type="AlphaFoldDB" id="W4M4B9"/>
<dbReference type="Proteomes" id="UP000019140">
    <property type="component" value="Unassembled WGS sequence"/>
</dbReference>
<reference evidence="1 2" key="1">
    <citation type="journal article" date="2014" name="Nature">
        <title>An environmental bacterial taxon with a large and distinct metabolic repertoire.</title>
        <authorList>
            <person name="Wilson M.C."/>
            <person name="Mori T."/>
            <person name="Ruckert C."/>
            <person name="Uria A.R."/>
            <person name="Helf M.J."/>
            <person name="Takada K."/>
            <person name="Gernert C."/>
            <person name="Steffens U.A."/>
            <person name="Heycke N."/>
            <person name="Schmitt S."/>
            <person name="Rinke C."/>
            <person name="Helfrich E.J."/>
            <person name="Brachmann A.O."/>
            <person name="Gurgui C."/>
            <person name="Wakimoto T."/>
            <person name="Kracht M."/>
            <person name="Crusemann M."/>
            <person name="Hentschel U."/>
            <person name="Abe I."/>
            <person name="Matsunaga S."/>
            <person name="Kalinowski J."/>
            <person name="Takeyama H."/>
            <person name="Piel J."/>
        </authorList>
    </citation>
    <scope>NUCLEOTIDE SEQUENCE [LARGE SCALE GENOMIC DNA]</scope>
    <source>
        <strain evidence="2">TSY2</strain>
    </source>
</reference>
<accession>W4M4B9</accession>
<dbReference type="HOGENOM" id="CLU_193573_0_0_7"/>
<protein>
    <submittedName>
        <fullName evidence="1">Uncharacterized protein</fullName>
    </submittedName>
</protein>
<sequence>MTSSQPEFEQRVTDLEAEVISLKRKIDELSTVQPWWEQIVGSFEDDPIYDEAMKLGRHYRQSLQAKPSSRIEKSFIGHGHSRY</sequence>
<comment type="caution">
    <text evidence="1">The sequence shown here is derived from an EMBL/GenBank/DDBJ whole genome shotgun (WGS) entry which is preliminary data.</text>
</comment>
<organism evidence="1 2">
    <name type="scientific">Candidatus Entotheonella gemina</name>
    <dbReference type="NCBI Taxonomy" id="1429439"/>
    <lineage>
        <taxon>Bacteria</taxon>
        <taxon>Pseudomonadati</taxon>
        <taxon>Nitrospinota/Tectimicrobiota group</taxon>
        <taxon>Candidatus Tectimicrobiota</taxon>
        <taxon>Candidatus Entotheonellia</taxon>
        <taxon>Candidatus Entotheonellales</taxon>
        <taxon>Candidatus Entotheonellaceae</taxon>
        <taxon>Candidatus Entotheonella</taxon>
    </lineage>
</organism>
<evidence type="ECO:0000313" key="2">
    <source>
        <dbReference type="Proteomes" id="UP000019140"/>
    </source>
</evidence>
<name>W4M4B9_9BACT</name>
<evidence type="ECO:0000313" key="1">
    <source>
        <dbReference type="EMBL" id="ETX04477.1"/>
    </source>
</evidence>
<proteinExistence type="predicted"/>
<gene>
    <name evidence="1" type="ORF">ETSY2_28555</name>
</gene>
<dbReference type="EMBL" id="AZHX01001210">
    <property type="protein sequence ID" value="ETX04477.1"/>
    <property type="molecule type" value="Genomic_DNA"/>
</dbReference>